<dbReference type="OrthoDB" id="2565089at2759"/>
<gene>
    <name evidence="2" type="ORF">M231_00298</name>
</gene>
<evidence type="ECO:0000313" key="3">
    <source>
        <dbReference type="Proteomes" id="UP000289152"/>
    </source>
</evidence>
<comment type="caution">
    <text evidence="2">The sequence shown here is derived from an EMBL/GenBank/DDBJ whole genome shotgun (WGS) entry which is preliminary data.</text>
</comment>
<protein>
    <submittedName>
        <fullName evidence="2">Uncharacterized protein</fullName>
    </submittedName>
</protein>
<organism evidence="2 3">
    <name type="scientific">Tremella mesenterica</name>
    <name type="common">Jelly fungus</name>
    <dbReference type="NCBI Taxonomy" id="5217"/>
    <lineage>
        <taxon>Eukaryota</taxon>
        <taxon>Fungi</taxon>
        <taxon>Dikarya</taxon>
        <taxon>Basidiomycota</taxon>
        <taxon>Agaricomycotina</taxon>
        <taxon>Tremellomycetes</taxon>
        <taxon>Tremellales</taxon>
        <taxon>Tremellaceae</taxon>
        <taxon>Tremella</taxon>
    </lineage>
</organism>
<dbReference type="AlphaFoldDB" id="A0A4Q1BW06"/>
<proteinExistence type="predicted"/>
<dbReference type="Proteomes" id="UP000289152">
    <property type="component" value="Unassembled WGS sequence"/>
</dbReference>
<evidence type="ECO:0000313" key="2">
    <source>
        <dbReference type="EMBL" id="RXK42308.1"/>
    </source>
</evidence>
<dbReference type="EMBL" id="SDIL01000002">
    <property type="protein sequence ID" value="RXK42308.1"/>
    <property type="molecule type" value="Genomic_DNA"/>
</dbReference>
<sequence length="293" mass="32962">MINLRPTIHPDHQTNLNPPLILLPDRIQHPKILPRKKGPHLGILQSFHSLSIPISLPRMVLLQLQLRMQQELTTLIRRLRARPKDERGLIHRLDVSSSLITKSSSPLPGFRSSASSSIFESPGDSMAQSSGDPGDYRLGSILKIEEMEVEGSMLDQMESKPDNFLKRVNIPKDTIALFISHPQTSSNIHTNQGNEDPSIPIDDGRWGDTFIRSDGTQIPIYHIDVFPLGNNLLQELHTLSLFSQSGSTEPEEKATSQVWAIDISAPWGHLGVPLAMALWRLRMYHGYEWEQVS</sequence>
<feature type="region of interest" description="Disordered" evidence="1">
    <location>
        <begin position="104"/>
        <end position="133"/>
    </location>
</feature>
<keyword evidence="3" id="KW-1185">Reference proteome</keyword>
<dbReference type="InParanoid" id="A0A4Q1BW06"/>
<evidence type="ECO:0000256" key="1">
    <source>
        <dbReference type="SAM" id="MobiDB-lite"/>
    </source>
</evidence>
<name>A0A4Q1BW06_TREME</name>
<dbReference type="VEuPathDB" id="FungiDB:TREMEDRAFT_74262"/>
<accession>A0A4Q1BW06</accession>
<reference evidence="2 3" key="1">
    <citation type="submission" date="2016-06" db="EMBL/GenBank/DDBJ databases">
        <title>Evolution of pathogenesis and genome organization in the Tremellales.</title>
        <authorList>
            <person name="Cuomo C."/>
            <person name="Litvintseva A."/>
            <person name="Heitman J."/>
            <person name="Chen Y."/>
            <person name="Sun S."/>
            <person name="Springer D."/>
            <person name="Dromer F."/>
            <person name="Young S."/>
            <person name="Zeng Q."/>
            <person name="Chapman S."/>
            <person name="Gujja S."/>
            <person name="Saif S."/>
            <person name="Birren B."/>
        </authorList>
    </citation>
    <scope>NUCLEOTIDE SEQUENCE [LARGE SCALE GENOMIC DNA]</scope>
    <source>
        <strain evidence="2 3">ATCC 28783</strain>
    </source>
</reference>